<accession>A0ABR7HZ46</accession>
<dbReference type="RefSeq" id="WP_187002695.1">
    <property type="nucleotide sequence ID" value="NZ_JACOQE010000001.1"/>
</dbReference>
<sequence>MNRRETTKMLCELLERQYFSGMGKYWAKEVSIDPWAAKGKPKRVDYMQFIPANQCSVSAIEKGIFVCYEIKSCKEDFYSGNGLNFLGEKNYIVTTMQCYKELLEDMRNGKFWKHIHENFPESATHVGVMVAVPEYTTAADEFESPTPINTDKKWKLAVVMPCHYGLRKKSMIELLFCMLRSGH</sequence>
<name>A0ABR7HZ46_9FIRM</name>
<keyword evidence="2" id="KW-1185">Reference proteome</keyword>
<dbReference type="EMBL" id="JACOQE010000001">
    <property type="protein sequence ID" value="MBC5739533.1"/>
    <property type="molecule type" value="Genomic_DNA"/>
</dbReference>
<comment type="caution">
    <text evidence="1">The sequence shown here is derived from an EMBL/GenBank/DDBJ whole genome shotgun (WGS) entry which is preliminary data.</text>
</comment>
<evidence type="ECO:0000313" key="2">
    <source>
        <dbReference type="Proteomes" id="UP000633936"/>
    </source>
</evidence>
<dbReference type="Proteomes" id="UP000633936">
    <property type="component" value="Unassembled WGS sequence"/>
</dbReference>
<reference evidence="1 2" key="1">
    <citation type="submission" date="2020-08" db="EMBL/GenBank/DDBJ databases">
        <title>Genome public.</title>
        <authorList>
            <person name="Liu C."/>
            <person name="Sun Q."/>
        </authorList>
    </citation>
    <scope>NUCLEOTIDE SEQUENCE [LARGE SCALE GENOMIC DNA]</scope>
    <source>
        <strain evidence="1 2">27-44</strain>
    </source>
</reference>
<organism evidence="1 2">
    <name type="scientific">Blautia intestinalis</name>
    <dbReference type="NCBI Taxonomy" id="2763028"/>
    <lineage>
        <taxon>Bacteria</taxon>
        <taxon>Bacillati</taxon>
        <taxon>Bacillota</taxon>
        <taxon>Clostridia</taxon>
        <taxon>Lachnospirales</taxon>
        <taxon>Lachnospiraceae</taxon>
        <taxon>Blautia</taxon>
    </lineage>
</organism>
<evidence type="ECO:0000313" key="1">
    <source>
        <dbReference type="EMBL" id="MBC5739533.1"/>
    </source>
</evidence>
<gene>
    <name evidence="1" type="ORF">H8Z79_03480</name>
</gene>
<proteinExistence type="predicted"/>
<protein>
    <submittedName>
        <fullName evidence="1">Uncharacterized protein</fullName>
    </submittedName>
</protein>